<dbReference type="EMBL" id="KZ084089">
    <property type="protein sequence ID" value="OSD06877.1"/>
    <property type="molecule type" value="Genomic_DNA"/>
</dbReference>
<dbReference type="PANTHER" id="PTHR37534">
    <property type="entry name" value="TRANSCRIPTIONAL ACTIVATOR PROTEIN UGA3"/>
    <property type="match status" value="1"/>
</dbReference>
<accession>A0A1Y2J0M9</accession>
<dbReference type="OrthoDB" id="5419315at2759"/>
<feature type="compositionally biased region" description="Basic residues" evidence="3">
    <location>
        <begin position="240"/>
        <end position="265"/>
    </location>
</feature>
<reference evidence="5 6" key="1">
    <citation type="journal article" date="2015" name="Biotechnol. Biofuels">
        <title>Enhanced degradation of softwood versus hardwood by the white-rot fungus Pycnoporus coccineus.</title>
        <authorList>
            <person name="Couturier M."/>
            <person name="Navarro D."/>
            <person name="Chevret D."/>
            <person name="Henrissat B."/>
            <person name="Piumi F."/>
            <person name="Ruiz-Duenas F.J."/>
            <person name="Martinez A.T."/>
            <person name="Grigoriev I.V."/>
            <person name="Riley R."/>
            <person name="Lipzen A."/>
            <person name="Berrin J.G."/>
            <person name="Master E.R."/>
            <person name="Rosso M.N."/>
        </authorList>
    </citation>
    <scope>NUCLEOTIDE SEQUENCE [LARGE SCALE GENOMIC DNA]</scope>
    <source>
        <strain evidence="5 6">BRFM310</strain>
    </source>
</reference>
<keyword evidence="6" id="KW-1185">Reference proteome</keyword>
<dbReference type="STRING" id="1353009.A0A1Y2J0M9"/>
<dbReference type="InterPro" id="IPR001138">
    <property type="entry name" value="Zn2Cys6_DnaBD"/>
</dbReference>
<dbReference type="SUPFAM" id="SSF57701">
    <property type="entry name" value="Zn2/Cys6 DNA-binding domain"/>
    <property type="match status" value="1"/>
</dbReference>
<name>A0A1Y2J0M9_TRAC3</name>
<dbReference type="PROSITE" id="PS00463">
    <property type="entry name" value="ZN2_CY6_FUNGAL_1"/>
    <property type="match status" value="1"/>
</dbReference>
<dbReference type="PANTHER" id="PTHR37534:SF20">
    <property type="entry name" value="PRO1A C6 ZINK-FINGER PROTEIN"/>
    <property type="match status" value="1"/>
</dbReference>
<dbReference type="Gene3D" id="4.10.240.10">
    <property type="entry name" value="Zn(2)-C6 fungal-type DNA-binding domain"/>
    <property type="match status" value="1"/>
</dbReference>
<gene>
    <name evidence="5" type="ORF">PYCCODRAFT_1431066</name>
</gene>
<feature type="compositionally biased region" description="Polar residues" evidence="3">
    <location>
        <begin position="199"/>
        <end position="214"/>
    </location>
</feature>
<dbReference type="AlphaFoldDB" id="A0A1Y2J0M9"/>
<sequence length="720" mass="79627">MDVPHSYPRHYDSPPQAYPVMADSLHYTTTPTHHYVPNAYYASQMHTTAAHMHVVAAAPAMRQPDTAAQRKRPKYTRSKTGCLTCRGKKIKCDETKPICMRCSHGQRECTWPEGVPTRKKPSTKREPPSPVDGLETRPSTAGSSGLSEAATPPTRGPSPPKREPVELNIPPMVSRRHSEPNVNVPVVMNDGRRPAVPPVSTSSHGYPMHSNNTHALPAIPELASSYTSQPHYVQGYASTAHHHQQQHPQHHQQHHQHHQHQHHYSQSHSAPLPRIIAHQDVPHVRGGADSASPQSQWSSPQLLTPVDPIEPYFPTHQERNLIRHYCDNALRIIMAFPSENPVLVANLQFLFDGVRGMDSAVEALRSALLGVAAVHQSFLLSRSGVTQHASEEALRLAESFRAKSEHLLVSACSTPEGCHNDAALAASVNIALIDIFSCGRRWSKSLAFAKNLVRSRGGPGLLLARSKGHKSHTVTGVSRARLLLEIVAVYELFGCFAKGQAPTLLNIDCWWLTKTNAEDNISYSDKVFGMSREFLLILAKVATLVSRVLNQPSDGGAEVPENRTLATDPDLQAREAQALYNTLENWRSAAGQLHQRVQVGNCVYQHAAQIILLRDVLKVPPDDPLVQGHASSILTLCLECGQSGMGVDLTWPVIVAGSQLYGADRPRVLSIFELFRKQCCYEIETSESIVLQVWQRLDANHPRADWRSVMQDNDLDVLII</sequence>
<dbReference type="SMART" id="SM00066">
    <property type="entry name" value="GAL4"/>
    <property type="match status" value="1"/>
</dbReference>
<dbReference type="GO" id="GO:0000981">
    <property type="term" value="F:DNA-binding transcription factor activity, RNA polymerase II-specific"/>
    <property type="evidence" value="ECO:0007669"/>
    <property type="project" value="InterPro"/>
</dbReference>
<organism evidence="5 6">
    <name type="scientific">Trametes coccinea (strain BRFM310)</name>
    <name type="common">Pycnoporus coccineus</name>
    <dbReference type="NCBI Taxonomy" id="1353009"/>
    <lineage>
        <taxon>Eukaryota</taxon>
        <taxon>Fungi</taxon>
        <taxon>Dikarya</taxon>
        <taxon>Basidiomycota</taxon>
        <taxon>Agaricomycotina</taxon>
        <taxon>Agaricomycetes</taxon>
        <taxon>Polyporales</taxon>
        <taxon>Polyporaceae</taxon>
        <taxon>Trametes</taxon>
    </lineage>
</organism>
<comment type="subcellular location">
    <subcellularLocation>
        <location evidence="1">Nucleus</location>
    </subcellularLocation>
</comment>
<dbReference type="Proteomes" id="UP000193067">
    <property type="component" value="Unassembled WGS sequence"/>
</dbReference>
<evidence type="ECO:0000313" key="5">
    <source>
        <dbReference type="EMBL" id="OSD06877.1"/>
    </source>
</evidence>
<dbReference type="PROSITE" id="PS50048">
    <property type="entry name" value="ZN2_CY6_FUNGAL_2"/>
    <property type="match status" value="1"/>
</dbReference>
<dbReference type="Pfam" id="PF00172">
    <property type="entry name" value="Zn_clus"/>
    <property type="match status" value="1"/>
</dbReference>
<dbReference type="CDD" id="cd00067">
    <property type="entry name" value="GAL4"/>
    <property type="match status" value="1"/>
</dbReference>
<protein>
    <recommendedName>
        <fullName evidence="4">Zn(2)-C6 fungal-type domain-containing protein</fullName>
    </recommendedName>
</protein>
<keyword evidence="2" id="KW-0539">Nucleus</keyword>
<dbReference type="Pfam" id="PF11951">
    <property type="entry name" value="Fungal_trans_2"/>
    <property type="match status" value="1"/>
</dbReference>
<evidence type="ECO:0000313" key="6">
    <source>
        <dbReference type="Proteomes" id="UP000193067"/>
    </source>
</evidence>
<feature type="domain" description="Zn(2)-C6 fungal-type" evidence="4">
    <location>
        <begin position="81"/>
        <end position="111"/>
    </location>
</feature>
<evidence type="ECO:0000256" key="3">
    <source>
        <dbReference type="SAM" id="MobiDB-lite"/>
    </source>
</evidence>
<feature type="region of interest" description="Disordered" evidence="3">
    <location>
        <begin position="108"/>
        <end position="214"/>
    </location>
</feature>
<feature type="region of interest" description="Disordered" evidence="3">
    <location>
        <begin position="238"/>
        <end position="269"/>
    </location>
</feature>
<dbReference type="GO" id="GO:0008270">
    <property type="term" value="F:zinc ion binding"/>
    <property type="evidence" value="ECO:0007669"/>
    <property type="project" value="InterPro"/>
</dbReference>
<feature type="compositionally biased region" description="Polar residues" evidence="3">
    <location>
        <begin position="137"/>
        <end position="146"/>
    </location>
</feature>
<evidence type="ECO:0000259" key="4">
    <source>
        <dbReference type="PROSITE" id="PS50048"/>
    </source>
</evidence>
<evidence type="ECO:0000256" key="1">
    <source>
        <dbReference type="ARBA" id="ARBA00004123"/>
    </source>
</evidence>
<dbReference type="GO" id="GO:0005634">
    <property type="term" value="C:nucleus"/>
    <property type="evidence" value="ECO:0007669"/>
    <property type="project" value="UniProtKB-SubCell"/>
</dbReference>
<dbReference type="InterPro" id="IPR036864">
    <property type="entry name" value="Zn2-C6_fun-type_DNA-bd_sf"/>
</dbReference>
<proteinExistence type="predicted"/>
<dbReference type="InterPro" id="IPR021858">
    <property type="entry name" value="Fun_TF"/>
</dbReference>
<evidence type="ECO:0000256" key="2">
    <source>
        <dbReference type="ARBA" id="ARBA00023242"/>
    </source>
</evidence>